<feature type="domain" description="SRP9" evidence="2">
    <location>
        <begin position="4"/>
        <end position="97"/>
    </location>
</feature>
<evidence type="ECO:0000313" key="3">
    <source>
        <dbReference type="EMBL" id="ODQ61642.1"/>
    </source>
</evidence>
<keyword evidence="4" id="KW-1185">Reference proteome</keyword>
<feature type="compositionally biased region" description="Basic residues" evidence="1">
    <location>
        <begin position="163"/>
        <end position="172"/>
    </location>
</feature>
<dbReference type="PANTHER" id="PTHR12834:SF12">
    <property type="entry name" value="SIGNAL RECOGNITION PARTICLE 9 KDA PROTEIN"/>
    <property type="match status" value="1"/>
</dbReference>
<name>A0A1E3P9L3_WICAA</name>
<gene>
    <name evidence="3" type="ORF">WICANDRAFT_59725</name>
</gene>
<organism evidence="3 4">
    <name type="scientific">Wickerhamomyces anomalus (strain ATCC 58044 / CBS 1984 / NCYC 433 / NRRL Y-366-8)</name>
    <name type="common">Yeast</name>
    <name type="synonym">Hansenula anomala</name>
    <dbReference type="NCBI Taxonomy" id="683960"/>
    <lineage>
        <taxon>Eukaryota</taxon>
        <taxon>Fungi</taxon>
        <taxon>Dikarya</taxon>
        <taxon>Ascomycota</taxon>
        <taxon>Saccharomycotina</taxon>
        <taxon>Saccharomycetes</taxon>
        <taxon>Phaffomycetales</taxon>
        <taxon>Wickerhamomycetaceae</taxon>
        <taxon>Wickerhamomyces</taxon>
    </lineage>
</organism>
<dbReference type="AlphaFoldDB" id="A0A1E3P9L3"/>
<evidence type="ECO:0000313" key="4">
    <source>
        <dbReference type="Proteomes" id="UP000094112"/>
    </source>
</evidence>
<dbReference type="Pfam" id="PF05486">
    <property type="entry name" value="SRP9-21"/>
    <property type="match status" value="1"/>
</dbReference>
<dbReference type="RefSeq" id="XP_019040849.1">
    <property type="nucleotide sequence ID" value="XM_019182863.1"/>
</dbReference>
<feature type="region of interest" description="Disordered" evidence="1">
    <location>
        <begin position="30"/>
        <end position="58"/>
    </location>
</feature>
<feature type="compositionally biased region" description="Low complexity" evidence="1">
    <location>
        <begin position="144"/>
        <end position="157"/>
    </location>
</feature>
<dbReference type="Proteomes" id="UP000094112">
    <property type="component" value="Unassembled WGS sequence"/>
</dbReference>
<feature type="compositionally biased region" description="Polar residues" evidence="1">
    <location>
        <begin position="49"/>
        <end position="58"/>
    </location>
</feature>
<proteinExistence type="predicted"/>
<evidence type="ECO:0000256" key="1">
    <source>
        <dbReference type="SAM" id="MobiDB-lite"/>
    </source>
</evidence>
<dbReference type="GeneID" id="30200109"/>
<reference evidence="3 4" key="1">
    <citation type="journal article" date="2016" name="Proc. Natl. Acad. Sci. U.S.A.">
        <title>Comparative genomics of biotechnologically important yeasts.</title>
        <authorList>
            <person name="Riley R."/>
            <person name="Haridas S."/>
            <person name="Wolfe K.H."/>
            <person name="Lopes M.R."/>
            <person name="Hittinger C.T."/>
            <person name="Goeker M."/>
            <person name="Salamov A.A."/>
            <person name="Wisecaver J.H."/>
            <person name="Long T.M."/>
            <person name="Calvey C.H."/>
            <person name="Aerts A.L."/>
            <person name="Barry K.W."/>
            <person name="Choi C."/>
            <person name="Clum A."/>
            <person name="Coughlan A.Y."/>
            <person name="Deshpande S."/>
            <person name="Douglass A.P."/>
            <person name="Hanson S.J."/>
            <person name="Klenk H.-P."/>
            <person name="LaButti K.M."/>
            <person name="Lapidus A."/>
            <person name="Lindquist E.A."/>
            <person name="Lipzen A.M."/>
            <person name="Meier-Kolthoff J.P."/>
            <person name="Ohm R.A."/>
            <person name="Otillar R.P."/>
            <person name="Pangilinan J.L."/>
            <person name="Peng Y."/>
            <person name="Rokas A."/>
            <person name="Rosa C.A."/>
            <person name="Scheuner C."/>
            <person name="Sibirny A.A."/>
            <person name="Slot J.C."/>
            <person name="Stielow J.B."/>
            <person name="Sun H."/>
            <person name="Kurtzman C.P."/>
            <person name="Blackwell M."/>
            <person name="Grigoriev I.V."/>
            <person name="Jeffries T.W."/>
        </authorList>
    </citation>
    <scope>NUCLEOTIDE SEQUENCE [LARGE SCALE GENOMIC DNA]</scope>
    <source>
        <strain evidence="4">ATCC 58044 / CBS 1984 / NCYC 433 / NRRL Y-366-8</strain>
    </source>
</reference>
<accession>A0A1E3P9L3</accession>
<dbReference type="InterPro" id="IPR039432">
    <property type="entry name" value="SRP9_dom"/>
</dbReference>
<feature type="region of interest" description="Disordered" evidence="1">
    <location>
        <begin position="92"/>
        <end position="172"/>
    </location>
</feature>
<dbReference type="OrthoDB" id="5419752at2759"/>
<protein>
    <recommendedName>
        <fullName evidence="2">SRP9 domain-containing protein</fullName>
    </recommendedName>
</protein>
<dbReference type="PANTHER" id="PTHR12834">
    <property type="entry name" value="SIGNAL RECOGNITION PARTICLE 9 KDA PROTEIN"/>
    <property type="match status" value="1"/>
</dbReference>
<sequence>MPLVKSADVFIERSLHLLETNPASTRISITYGSESKRQSKKKQHKITKPETTSSSENKSFVSFKTYDPISGQLHKLKTHKTKELSKLLTALGPHGVSIPKPIKKADTQQKETIEQVPIKGFSTILTNTEIQEELTPEPERPKSSDQQSNNSASASTTTGGGSKKNKKKKGKR</sequence>
<dbReference type="GO" id="GO:0006614">
    <property type="term" value="P:SRP-dependent cotranslational protein targeting to membrane"/>
    <property type="evidence" value="ECO:0007669"/>
    <property type="project" value="InterPro"/>
</dbReference>
<dbReference type="GO" id="GO:0005786">
    <property type="term" value="C:signal recognition particle, endoplasmic reticulum targeting"/>
    <property type="evidence" value="ECO:0007669"/>
    <property type="project" value="TreeGrafter"/>
</dbReference>
<dbReference type="InterPro" id="IPR039914">
    <property type="entry name" value="SRP9-like"/>
</dbReference>
<dbReference type="STRING" id="683960.A0A1E3P9L3"/>
<dbReference type="EMBL" id="KV454208">
    <property type="protein sequence ID" value="ODQ61642.1"/>
    <property type="molecule type" value="Genomic_DNA"/>
</dbReference>
<evidence type="ECO:0000259" key="2">
    <source>
        <dbReference type="Pfam" id="PF05486"/>
    </source>
</evidence>
<feature type="compositionally biased region" description="Basic and acidic residues" evidence="1">
    <location>
        <begin position="103"/>
        <end position="113"/>
    </location>
</feature>